<feature type="transmembrane region" description="Helical" evidence="6">
    <location>
        <begin position="49"/>
        <end position="72"/>
    </location>
</feature>
<name>A0A6P0HLD2_9ACTN</name>
<comment type="subcellular location">
    <subcellularLocation>
        <location evidence="1">Membrane</location>
        <topology evidence="1">Multi-pass membrane protein</topology>
    </subcellularLocation>
</comment>
<evidence type="ECO:0000256" key="4">
    <source>
        <dbReference type="ARBA" id="ARBA00022989"/>
    </source>
</evidence>
<gene>
    <name evidence="8" type="ORF">G3T38_14155</name>
</gene>
<dbReference type="EMBL" id="JAAGXA010000009">
    <property type="protein sequence ID" value="NEN79423.1"/>
    <property type="molecule type" value="Genomic_DNA"/>
</dbReference>
<dbReference type="GO" id="GO:0005886">
    <property type="term" value="C:plasma membrane"/>
    <property type="evidence" value="ECO:0007669"/>
    <property type="project" value="TreeGrafter"/>
</dbReference>
<accession>A0A6P0HLD2</accession>
<proteinExistence type="inferred from homology"/>
<feature type="transmembrane region" description="Helical" evidence="6">
    <location>
        <begin position="84"/>
        <end position="106"/>
    </location>
</feature>
<dbReference type="InterPro" id="IPR007267">
    <property type="entry name" value="GtrA_DPMS_TM"/>
</dbReference>
<dbReference type="GO" id="GO:0000271">
    <property type="term" value="P:polysaccharide biosynthetic process"/>
    <property type="evidence" value="ECO:0007669"/>
    <property type="project" value="InterPro"/>
</dbReference>
<evidence type="ECO:0000256" key="1">
    <source>
        <dbReference type="ARBA" id="ARBA00004141"/>
    </source>
</evidence>
<dbReference type="Proteomes" id="UP000468687">
    <property type="component" value="Unassembled WGS sequence"/>
</dbReference>
<dbReference type="Pfam" id="PF04138">
    <property type="entry name" value="GtrA_DPMS_TM"/>
    <property type="match status" value="1"/>
</dbReference>
<organism evidence="8 9">
    <name type="scientific">Nocardioides zeae</name>
    <dbReference type="NCBI Taxonomy" id="1457234"/>
    <lineage>
        <taxon>Bacteria</taxon>
        <taxon>Bacillati</taxon>
        <taxon>Actinomycetota</taxon>
        <taxon>Actinomycetes</taxon>
        <taxon>Propionibacteriales</taxon>
        <taxon>Nocardioidaceae</taxon>
        <taxon>Nocardioides</taxon>
    </lineage>
</organism>
<evidence type="ECO:0000313" key="8">
    <source>
        <dbReference type="EMBL" id="NEN79423.1"/>
    </source>
</evidence>
<dbReference type="PANTHER" id="PTHR38459:SF1">
    <property type="entry name" value="PROPHAGE BACTOPRENOL-LINKED GLUCOSE TRANSLOCASE HOMOLOG"/>
    <property type="match status" value="1"/>
</dbReference>
<keyword evidence="5 6" id="KW-0472">Membrane</keyword>
<evidence type="ECO:0000259" key="7">
    <source>
        <dbReference type="Pfam" id="PF04138"/>
    </source>
</evidence>
<reference evidence="8 9" key="1">
    <citation type="journal article" date="2014" name="Int. J. Syst. Evol. Microbiol.">
        <title>Nocardioides zeae sp. nov., isolated from the stem of Zea mays.</title>
        <authorList>
            <person name="Glaeser S.P."/>
            <person name="McInroy J.A."/>
            <person name="Busse H.J."/>
            <person name="Kampfer P."/>
        </authorList>
    </citation>
    <scope>NUCLEOTIDE SEQUENCE [LARGE SCALE GENOMIC DNA]</scope>
    <source>
        <strain evidence="8 9">JCM 30728</strain>
    </source>
</reference>
<evidence type="ECO:0000313" key="9">
    <source>
        <dbReference type="Proteomes" id="UP000468687"/>
    </source>
</evidence>
<dbReference type="PANTHER" id="PTHR38459">
    <property type="entry name" value="PROPHAGE BACTOPRENOL-LINKED GLUCOSE TRANSLOCASE HOMOLOG"/>
    <property type="match status" value="1"/>
</dbReference>
<keyword evidence="4 6" id="KW-1133">Transmembrane helix</keyword>
<comment type="caution">
    <text evidence="8">The sequence shown here is derived from an EMBL/GenBank/DDBJ whole genome shotgun (WGS) entry which is preliminary data.</text>
</comment>
<dbReference type="RefSeq" id="WP_163772952.1">
    <property type="nucleotide sequence ID" value="NZ_JAAGXA010000009.1"/>
</dbReference>
<feature type="transmembrane region" description="Helical" evidence="6">
    <location>
        <begin position="12"/>
        <end position="34"/>
    </location>
</feature>
<evidence type="ECO:0000256" key="2">
    <source>
        <dbReference type="ARBA" id="ARBA00009399"/>
    </source>
</evidence>
<feature type="domain" description="GtrA/DPMS transmembrane" evidence="7">
    <location>
        <begin position="14"/>
        <end position="142"/>
    </location>
</feature>
<feature type="transmembrane region" description="Helical" evidence="6">
    <location>
        <begin position="118"/>
        <end position="136"/>
    </location>
</feature>
<evidence type="ECO:0000256" key="5">
    <source>
        <dbReference type="ARBA" id="ARBA00023136"/>
    </source>
</evidence>
<keyword evidence="9" id="KW-1185">Reference proteome</keyword>
<evidence type="ECO:0000256" key="6">
    <source>
        <dbReference type="SAM" id="Phobius"/>
    </source>
</evidence>
<evidence type="ECO:0000256" key="3">
    <source>
        <dbReference type="ARBA" id="ARBA00022692"/>
    </source>
</evidence>
<dbReference type="InterPro" id="IPR051401">
    <property type="entry name" value="GtrA_CellWall_Glycosyl"/>
</dbReference>
<keyword evidence="3 6" id="KW-0812">Transmembrane</keyword>
<sequence>MGRRWRRLAAEVGKFSLVGLLATSVAVVIFNWLLHGFLQGEALLEDKPLSAYVLANTIGMLISYGGTRRWVFKHRSAATADGGFTAYVVINVATMTLPVACLWFSRNVLGLTDPVADNVSANVIGLTAGFVARFYLFRRFVFSTPAQPLAVTATTGPSTGAPARRARS</sequence>
<comment type="similarity">
    <text evidence="2">Belongs to the GtrA family.</text>
</comment>
<dbReference type="AlphaFoldDB" id="A0A6P0HLD2"/>
<protein>
    <submittedName>
        <fullName evidence="8">GtrA family protein</fullName>
    </submittedName>
</protein>